<dbReference type="InterPro" id="IPR036770">
    <property type="entry name" value="Ankyrin_rpt-contain_sf"/>
</dbReference>
<organism evidence="1 2">
    <name type="scientific">Rhodocollybia butyracea</name>
    <dbReference type="NCBI Taxonomy" id="206335"/>
    <lineage>
        <taxon>Eukaryota</taxon>
        <taxon>Fungi</taxon>
        <taxon>Dikarya</taxon>
        <taxon>Basidiomycota</taxon>
        <taxon>Agaricomycotina</taxon>
        <taxon>Agaricomycetes</taxon>
        <taxon>Agaricomycetidae</taxon>
        <taxon>Agaricales</taxon>
        <taxon>Marasmiineae</taxon>
        <taxon>Omphalotaceae</taxon>
        <taxon>Rhodocollybia</taxon>
    </lineage>
</organism>
<dbReference type="Pfam" id="PF12796">
    <property type="entry name" value="Ank_2"/>
    <property type="match status" value="1"/>
</dbReference>
<dbReference type="InterPro" id="IPR002110">
    <property type="entry name" value="Ankyrin_rpt"/>
</dbReference>
<dbReference type="AlphaFoldDB" id="A0A9P5PLK4"/>
<protein>
    <recommendedName>
        <fullName evidence="3">Ankyrin repeat protein</fullName>
    </recommendedName>
</protein>
<dbReference type="Gene3D" id="1.25.40.20">
    <property type="entry name" value="Ankyrin repeat-containing domain"/>
    <property type="match status" value="1"/>
</dbReference>
<gene>
    <name evidence="1" type="ORF">BDP27DRAFT_1331202</name>
</gene>
<dbReference type="Proteomes" id="UP000772434">
    <property type="component" value="Unassembled WGS sequence"/>
</dbReference>
<evidence type="ECO:0000313" key="1">
    <source>
        <dbReference type="EMBL" id="KAF9066098.1"/>
    </source>
</evidence>
<proteinExistence type="predicted"/>
<dbReference type="OrthoDB" id="539213at2759"/>
<keyword evidence="2" id="KW-1185">Reference proteome</keyword>
<sequence>MTDVHEPKFQRLSLLELLPIELLYEIQLFALSPSLPHTSHHLYQIFKSASPYFQAEYIFLRVQTTPGNFYAKVLRYPLCSSEVIRFINRYAIKHGITSKAFELPRRLFRDLTPTKDHPLSFIQELYSMGFSPDVNSNSGYALTKAVQSGSIVLAQYLLDKGASPALKKNLPIRVAIRQKNLQMVKLLIERHGTSMGIGSKKRKLADRVEVTKEMLKFAVKCNAQDIVDYFTQEKGCVPDMQTLYLMR</sequence>
<evidence type="ECO:0008006" key="3">
    <source>
        <dbReference type="Google" id="ProtNLM"/>
    </source>
</evidence>
<dbReference type="EMBL" id="JADNRY010000093">
    <property type="protein sequence ID" value="KAF9066098.1"/>
    <property type="molecule type" value="Genomic_DNA"/>
</dbReference>
<dbReference type="SUPFAM" id="SSF48403">
    <property type="entry name" value="Ankyrin repeat"/>
    <property type="match status" value="1"/>
</dbReference>
<name>A0A9P5PLK4_9AGAR</name>
<comment type="caution">
    <text evidence="1">The sequence shown here is derived from an EMBL/GenBank/DDBJ whole genome shotgun (WGS) entry which is preliminary data.</text>
</comment>
<reference evidence="1" key="1">
    <citation type="submission" date="2020-11" db="EMBL/GenBank/DDBJ databases">
        <authorList>
            <consortium name="DOE Joint Genome Institute"/>
            <person name="Ahrendt S."/>
            <person name="Riley R."/>
            <person name="Andreopoulos W."/>
            <person name="Labutti K."/>
            <person name="Pangilinan J."/>
            <person name="Ruiz-Duenas F.J."/>
            <person name="Barrasa J.M."/>
            <person name="Sanchez-Garcia M."/>
            <person name="Camarero S."/>
            <person name="Miyauchi S."/>
            <person name="Serrano A."/>
            <person name="Linde D."/>
            <person name="Babiker R."/>
            <person name="Drula E."/>
            <person name="Ayuso-Fernandez I."/>
            <person name="Pacheco R."/>
            <person name="Padilla G."/>
            <person name="Ferreira P."/>
            <person name="Barriuso J."/>
            <person name="Kellner H."/>
            <person name="Castanera R."/>
            <person name="Alfaro M."/>
            <person name="Ramirez L."/>
            <person name="Pisabarro A.G."/>
            <person name="Kuo A."/>
            <person name="Tritt A."/>
            <person name="Lipzen A."/>
            <person name="He G."/>
            <person name="Yan M."/>
            <person name="Ng V."/>
            <person name="Cullen D."/>
            <person name="Martin F."/>
            <person name="Rosso M.-N."/>
            <person name="Henrissat B."/>
            <person name="Hibbett D."/>
            <person name="Martinez A.T."/>
            <person name="Grigoriev I.V."/>
        </authorList>
    </citation>
    <scope>NUCLEOTIDE SEQUENCE</scope>
    <source>
        <strain evidence="1">AH 40177</strain>
    </source>
</reference>
<evidence type="ECO:0000313" key="2">
    <source>
        <dbReference type="Proteomes" id="UP000772434"/>
    </source>
</evidence>
<accession>A0A9P5PLK4</accession>